<keyword evidence="2" id="KW-0413">Isomerase</keyword>
<gene>
    <name evidence="2" type="ORF">SAMN05421748_113218</name>
</gene>
<dbReference type="Pfam" id="PF11716">
    <property type="entry name" value="MDMPI_N"/>
    <property type="match status" value="1"/>
</dbReference>
<keyword evidence="3" id="KW-1185">Reference proteome</keyword>
<evidence type="ECO:0000259" key="1">
    <source>
        <dbReference type="Pfam" id="PF11716"/>
    </source>
</evidence>
<feature type="domain" description="Mycothiol-dependent maleylpyruvate isomerase metal-binding" evidence="1">
    <location>
        <begin position="19"/>
        <end position="153"/>
    </location>
</feature>
<dbReference type="EMBL" id="OBDY01000013">
    <property type="protein sequence ID" value="SNY53235.1"/>
    <property type="molecule type" value="Genomic_DNA"/>
</dbReference>
<dbReference type="GO" id="GO:0016853">
    <property type="term" value="F:isomerase activity"/>
    <property type="evidence" value="ECO:0007669"/>
    <property type="project" value="UniProtKB-KW"/>
</dbReference>
<dbReference type="SUPFAM" id="SSF109854">
    <property type="entry name" value="DinB/YfiT-like putative metalloenzymes"/>
    <property type="match status" value="1"/>
</dbReference>
<accession>A0A285IYV5</accession>
<keyword evidence="2" id="KW-0670">Pyruvate</keyword>
<dbReference type="InterPro" id="IPR034660">
    <property type="entry name" value="DinB/YfiT-like"/>
</dbReference>
<sequence>MYLETAASACAFLGLPAVAERWDDPSALARLRTGPLAAHLASQLVQVPPVLDAPVTGDRVSLSEHFARSTWTDGDLDSEVNTYIRRISEDAATAGHAAVTDAAGAALAQLRHRLPAEEPDRAVQLPFGPWSLTLADYLTTRLLELTVHVDDLAASVGAEPPAMPPAALDTTIGVLCRLAVERHGAPAVLRALSRAERAPRTIAAL</sequence>
<organism evidence="2 3">
    <name type="scientific">Paractinoplanes atraurantiacus</name>
    <dbReference type="NCBI Taxonomy" id="1036182"/>
    <lineage>
        <taxon>Bacteria</taxon>
        <taxon>Bacillati</taxon>
        <taxon>Actinomycetota</taxon>
        <taxon>Actinomycetes</taxon>
        <taxon>Micromonosporales</taxon>
        <taxon>Micromonosporaceae</taxon>
        <taxon>Paractinoplanes</taxon>
    </lineage>
</organism>
<evidence type="ECO:0000313" key="2">
    <source>
        <dbReference type="EMBL" id="SNY53235.1"/>
    </source>
</evidence>
<dbReference type="GO" id="GO:0046872">
    <property type="term" value="F:metal ion binding"/>
    <property type="evidence" value="ECO:0007669"/>
    <property type="project" value="InterPro"/>
</dbReference>
<reference evidence="2 3" key="1">
    <citation type="submission" date="2017-09" db="EMBL/GenBank/DDBJ databases">
        <authorList>
            <person name="Ehlers B."/>
            <person name="Leendertz F.H."/>
        </authorList>
    </citation>
    <scope>NUCLEOTIDE SEQUENCE [LARGE SCALE GENOMIC DNA]</scope>
    <source>
        <strain evidence="2 3">CGMCC 4.6857</strain>
    </source>
</reference>
<dbReference type="Proteomes" id="UP000219612">
    <property type="component" value="Unassembled WGS sequence"/>
</dbReference>
<dbReference type="InterPro" id="IPR024344">
    <property type="entry name" value="MDMPI_metal-binding"/>
</dbReference>
<protein>
    <submittedName>
        <fullName evidence="2">Mycothiol maleylpyruvate isomerase N-terminal domain-containing protein</fullName>
    </submittedName>
</protein>
<name>A0A285IYV5_9ACTN</name>
<dbReference type="Gene3D" id="1.20.120.450">
    <property type="entry name" value="dinb family like domain"/>
    <property type="match status" value="1"/>
</dbReference>
<proteinExistence type="predicted"/>
<evidence type="ECO:0000313" key="3">
    <source>
        <dbReference type="Proteomes" id="UP000219612"/>
    </source>
</evidence>
<dbReference type="AlphaFoldDB" id="A0A285IYV5"/>